<dbReference type="InterPro" id="IPR001261">
    <property type="entry name" value="ArgE/DapE_CS"/>
</dbReference>
<evidence type="ECO:0000259" key="5">
    <source>
        <dbReference type="Pfam" id="PF07687"/>
    </source>
</evidence>
<evidence type="ECO:0000256" key="2">
    <source>
        <dbReference type="ARBA" id="ARBA00022723"/>
    </source>
</evidence>
<dbReference type="Pfam" id="PF07687">
    <property type="entry name" value="M20_dimer"/>
    <property type="match status" value="1"/>
</dbReference>
<keyword evidence="4" id="KW-0862">Zinc</keyword>
<keyword evidence="7" id="KW-1185">Reference proteome</keyword>
<dbReference type="InterPro" id="IPR036264">
    <property type="entry name" value="Bact_exopeptidase_dim_dom"/>
</dbReference>
<proteinExistence type="predicted"/>
<comment type="cofactor">
    <cofactor evidence="1">
        <name>Zn(2+)</name>
        <dbReference type="ChEBI" id="CHEBI:29105"/>
    </cofactor>
</comment>
<dbReference type="InterPro" id="IPR050072">
    <property type="entry name" value="Peptidase_M20A"/>
</dbReference>
<keyword evidence="2" id="KW-0479">Metal-binding</keyword>
<dbReference type="CDD" id="cd08659">
    <property type="entry name" value="M20_ArgE_DapE-like"/>
    <property type="match status" value="1"/>
</dbReference>
<dbReference type="eggNOG" id="COG0624">
    <property type="taxonomic scope" value="Bacteria"/>
</dbReference>
<dbReference type="Proteomes" id="UP000035034">
    <property type="component" value="Unassembled WGS sequence"/>
</dbReference>
<evidence type="ECO:0000256" key="1">
    <source>
        <dbReference type="ARBA" id="ARBA00001947"/>
    </source>
</evidence>
<evidence type="ECO:0000313" key="7">
    <source>
        <dbReference type="Proteomes" id="UP000035034"/>
    </source>
</evidence>
<dbReference type="InterPro" id="IPR002933">
    <property type="entry name" value="Peptidase_M20"/>
</dbReference>
<dbReference type="RefSeq" id="WP_007316486.1">
    <property type="nucleotide sequence ID" value="NZ_BAEH01000020.1"/>
</dbReference>
<sequence length="386" mass="39448">MRDIDQFIDADALTDLTVALIEAPSENPGGTEAAAVAVFADACRELGLTVSTTDVEPNRPNLTATLPGGTGPGLMFLGHSDVVPAGPGWTGDAYTPRIVDGTIVGRGSADMKGGLAAIAIAMGALSAAGVELSGPVELVCTVDEEDSGLGARDYVTQQRNSSFLGCVVAEPTGLRIVHGCRGAAYVHIDITGRAAHSGRPSDGRSAINAAAAIIDVINSDDLAATPDPTLGPGSWNVGLIEGGQTISTVAPMCYLGVDRRLIPGERMTEVTDRLSARIDAAGITGDGIDVTLRPTLDTPAFVTAPDDRLVTDSAAALADLNLPSELSTWSAACDGGFISRELGVPAIVLGPGDINSQAHQPDESVAISELVSAAKTYARIALRMLG</sequence>
<keyword evidence="3" id="KW-0378">Hydrolase</keyword>
<evidence type="ECO:0000313" key="6">
    <source>
        <dbReference type="EMBL" id="GAB17148.1"/>
    </source>
</evidence>
<dbReference type="PROSITE" id="PS00758">
    <property type="entry name" value="ARGE_DAPE_CPG2_1"/>
    <property type="match status" value="1"/>
</dbReference>
<dbReference type="PANTHER" id="PTHR43808:SF32">
    <property type="entry name" value="ARGE_DAPE-RELATED DEACYLASE"/>
    <property type="match status" value="1"/>
</dbReference>
<feature type="domain" description="Peptidase M20 dimerisation" evidence="5">
    <location>
        <begin position="181"/>
        <end position="282"/>
    </location>
</feature>
<name>H0QWE7_9ACTN</name>
<comment type="caution">
    <text evidence="6">The sequence shown here is derived from an EMBL/GenBank/DDBJ whole genome shotgun (WGS) entry which is preliminary data.</text>
</comment>
<dbReference type="GO" id="GO:0046872">
    <property type="term" value="F:metal ion binding"/>
    <property type="evidence" value="ECO:0007669"/>
    <property type="project" value="UniProtKB-KW"/>
</dbReference>
<reference evidence="6 7" key="1">
    <citation type="submission" date="2011-12" db="EMBL/GenBank/DDBJ databases">
        <title>Whole genome shotgun sequence of Gordonia effusa NBRC 100432.</title>
        <authorList>
            <person name="Yoshida I."/>
            <person name="Takarada H."/>
            <person name="Hosoyama A."/>
            <person name="Tsuchikane K."/>
            <person name="Katsumata H."/>
            <person name="Yamazaki S."/>
            <person name="Fujita N."/>
        </authorList>
    </citation>
    <scope>NUCLEOTIDE SEQUENCE [LARGE SCALE GENOMIC DNA]</scope>
    <source>
        <strain evidence="6 7">NBRC 100432</strain>
    </source>
</reference>
<organism evidence="6 7">
    <name type="scientific">Gordonia effusa NBRC 100432</name>
    <dbReference type="NCBI Taxonomy" id="1077974"/>
    <lineage>
        <taxon>Bacteria</taxon>
        <taxon>Bacillati</taxon>
        <taxon>Actinomycetota</taxon>
        <taxon>Actinomycetes</taxon>
        <taxon>Mycobacteriales</taxon>
        <taxon>Gordoniaceae</taxon>
        <taxon>Gordonia</taxon>
    </lineage>
</organism>
<protein>
    <submittedName>
        <fullName evidence="6">Peptidase M20 family protein</fullName>
    </submittedName>
</protein>
<accession>H0QWE7</accession>
<dbReference type="InterPro" id="IPR011650">
    <property type="entry name" value="Peptidase_M20_dimer"/>
</dbReference>
<dbReference type="SUPFAM" id="SSF55031">
    <property type="entry name" value="Bacterial exopeptidase dimerisation domain"/>
    <property type="match status" value="1"/>
</dbReference>
<dbReference type="Pfam" id="PF01546">
    <property type="entry name" value="Peptidase_M20"/>
    <property type="match status" value="1"/>
</dbReference>
<evidence type="ECO:0000256" key="4">
    <source>
        <dbReference type="ARBA" id="ARBA00022833"/>
    </source>
</evidence>
<dbReference type="PANTHER" id="PTHR43808">
    <property type="entry name" value="ACETYLORNITHINE DEACETYLASE"/>
    <property type="match status" value="1"/>
</dbReference>
<dbReference type="EMBL" id="BAEH01000020">
    <property type="protein sequence ID" value="GAB17148.1"/>
    <property type="molecule type" value="Genomic_DNA"/>
</dbReference>
<dbReference type="STRING" id="1077974.GOEFS_020_00120"/>
<dbReference type="Gene3D" id="3.30.70.360">
    <property type="match status" value="1"/>
</dbReference>
<dbReference type="Gene3D" id="3.40.630.10">
    <property type="entry name" value="Zn peptidases"/>
    <property type="match status" value="1"/>
</dbReference>
<dbReference type="AlphaFoldDB" id="H0QWE7"/>
<evidence type="ECO:0000256" key="3">
    <source>
        <dbReference type="ARBA" id="ARBA00022801"/>
    </source>
</evidence>
<dbReference type="SUPFAM" id="SSF53187">
    <property type="entry name" value="Zn-dependent exopeptidases"/>
    <property type="match status" value="1"/>
</dbReference>
<dbReference type="GO" id="GO:0016787">
    <property type="term" value="F:hydrolase activity"/>
    <property type="evidence" value="ECO:0007669"/>
    <property type="project" value="UniProtKB-KW"/>
</dbReference>
<gene>
    <name evidence="6" type="ORF">GOEFS_020_00120</name>
</gene>